<dbReference type="InterPro" id="IPR036390">
    <property type="entry name" value="WH_DNA-bd_sf"/>
</dbReference>
<evidence type="ECO:0000259" key="9">
    <source>
        <dbReference type="PROSITE" id="PS51526"/>
    </source>
</evidence>
<dbReference type="PANTHER" id="PTHR22970:SF14">
    <property type="entry name" value="AT-RICH INTERACTIVE DOMAIN-CONTAINING PROTEIN 2"/>
    <property type="match status" value="1"/>
</dbReference>
<keyword evidence="10" id="KW-1185">Reference proteome</keyword>
<dbReference type="PROSITE" id="PS00028">
    <property type="entry name" value="ZINC_FINGER_C2H2_1"/>
    <property type="match status" value="1"/>
</dbReference>
<dbReference type="SUPFAM" id="SSF46785">
    <property type="entry name" value="Winged helix' DNA-binding domain"/>
    <property type="match status" value="1"/>
</dbReference>
<feature type="domain" description="ARID" evidence="8">
    <location>
        <begin position="12"/>
        <end position="103"/>
    </location>
</feature>
<dbReference type="InterPro" id="IPR036388">
    <property type="entry name" value="WH-like_DNA-bd_sf"/>
</dbReference>
<dbReference type="InterPro" id="IPR016024">
    <property type="entry name" value="ARM-type_fold"/>
</dbReference>
<feature type="compositionally biased region" description="Polar residues" evidence="6">
    <location>
        <begin position="917"/>
        <end position="938"/>
    </location>
</feature>
<gene>
    <name evidence="11" type="primary">LOC106457261</name>
</gene>
<dbReference type="SMART" id="SM00355">
    <property type="entry name" value="ZnF_C2H2"/>
    <property type="match status" value="2"/>
</dbReference>
<feature type="compositionally biased region" description="Polar residues" evidence="6">
    <location>
        <begin position="476"/>
        <end position="506"/>
    </location>
</feature>
<evidence type="ECO:0000256" key="6">
    <source>
        <dbReference type="SAM" id="MobiDB-lite"/>
    </source>
</evidence>
<evidence type="ECO:0000256" key="3">
    <source>
        <dbReference type="ARBA" id="ARBA00023163"/>
    </source>
</evidence>
<evidence type="ECO:0000256" key="1">
    <source>
        <dbReference type="ARBA" id="ARBA00022853"/>
    </source>
</evidence>
<evidence type="ECO:0000256" key="4">
    <source>
        <dbReference type="ARBA" id="ARBA00023242"/>
    </source>
</evidence>
<dbReference type="RefSeq" id="XP_022238813.1">
    <property type="nucleotide sequence ID" value="XM_022383105.1"/>
</dbReference>
<feature type="domain" description="RFX-type winged-helix" evidence="9">
    <location>
        <begin position="515"/>
        <end position="592"/>
    </location>
</feature>
<dbReference type="InterPro" id="IPR011989">
    <property type="entry name" value="ARM-like"/>
</dbReference>
<dbReference type="InterPro" id="IPR013087">
    <property type="entry name" value="Znf_C2H2_type"/>
</dbReference>
<dbReference type="SUPFAM" id="SSF48371">
    <property type="entry name" value="ARM repeat"/>
    <property type="match status" value="1"/>
</dbReference>
<evidence type="ECO:0000256" key="5">
    <source>
        <dbReference type="PROSITE-ProRule" id="PRU00042"/>
    </source>
</evidence>
<proteinExistence type="predicted"/>
<evidence type="ECO:0000256" key="2">
    <source>
        <dbReference type="ARBA" id="ARBA00023015"/>
    </source>
</evidence>
<evidence type="ECO:0000259" key="7">
    <source>
        <dbReference type="PROSITE" id="PS50157"/>
    </source>
</evidence>
<feature type="compositionally biased region" description="Low complexity" evidence="6">
    <location>
        <begin position="1406"/>
        <end position="1425"/>
    </location>
</feature>
<feature type="compositionally biased region" description="Polar residues" evidence="6">
    <location>
        <begin position="1330"/>
        <end position="1346"/>
    </location>
</feature>
<feature type="region of interest" description="Disordered" evidence="6">
    <location>
        <begin position="602"/>
        <end position="636"/>
    </location>
</feature>
<keyword evidence="5" id="KW-0863">Zinc-finger</keyword>
<keyword evidence="1" id="KW-0156">Chromatin regulator</keyword>
<dbReference type="GeneID" id="106457261"/>
<dbReference type="InterPro" id="IPR052406">
    <property type="entry name" value="Chromatin_Remodeling_Comp"/>
</dbReference>
<feature type="compositionally biased region" description="Polar residues" evidence="6">
    <location>
        <begin position="1443"/>
        <end position="1453"/>
    </location>
</feature>
<dbReference type="PROSITE" id="PS51526">
    <property type="entry name" value="RFX_DBD"/>
    <property type="match status" value="1"/>
</dbReference>
<keyword evidence="5" id="KW-0479">Metal-binding</keyword>
<feature type="region of interest" description="Disordered" evidence="6">
    <location>
        <begin position="887"/>
        <end position="938"/>
    </location>
</feature>
<reference evidence="11" key="1">
    <citation type="submission" date="2025-08" db="UniProtKB">
        <authorList>
            <consortium name="RefSeq"/>
        </authorList>
    </citation>
    <scope>IDENTIFICATION</scope>
    <source>
        <tissue evidence="11">Muscle</tissue>
    </source>
</reference>
<feature type="region of interest" description="Disordered" evidence="6">
    <location>
        <begin position="1330"/>
        <end position="1453"/>
    </location>
</feature>
<dbReference type="PANTHER" id="PTHR22970">
    <property type="entry name" value="AT-RICH INTERACTIVE DOMAIN-CONTAINING PROTEIN 2"/>
    <property type="match status" value="1"/>
</dbReference>
<name>A0ABM1S5A8_LIMPO</name>
<dbReference type="Gene3D" id="1.10.150.60">
    <property type="entry name" value="ARID DNA-binding domain"/>
    <property type="match status" value="1"/>
</dbReference>
<sequence>MEKLHKQPDAYTRDYGAFMNELRQFHQNRGSYFRHMPRINGKDVDLYSLYNQVTAQGGWEKVNDSQKWDVILETLDIKGCVNASLALRQIYIRYLGAYEKIHFHGEIPENVQSTDSRVRKSYTSMLHFIPTTYNYAQHEISESLRKSAGLPPELPKKEYKKLCLSLLSGLPNEEDFTLNICSILANEGQHVLHLERTPQLVTLLLAQAGIWSSEDSHLHNMYLEHWKDLDGRRMERFWENILSNSDADVLQLWRKNKGKSPLTDDCFFNLGESLGTYNIEGQRVLRILLILHNLSFEEHNISVLAANSNCIRMLLLCVHCEWTRLRQIALDTLGNIASQVSLDIEKDPLSRLMWRTVTEGILAQDRHITIRSLEILAKLCQSENSEEVIASELQYEVCERMFMLLTIQDIMLLVHTLEALYAVSGLGKRTCEKIIRVHKCIAILVDLLTFDPENCKASTHKNFKLVETFETVNEPVSQKTVSRPGTPSHAASSVTSNQTESRTQPLSEVDSESFACNWLVNRYEISLGHSVARNDLYAEYVTACNKAGRKGVVNACVFANCVKNTFPYSGLRKVDSKNGIITFHHDGLKRKPNAGFSVPLVTNPGTHQGTAVTSGSGPSLSRTPSPCPSPVINTNSSPILKEKLTSTCSSTNSNQSRLQPSQISPGLTFVSGSSSLIKTLLASKVNKNLQRNQLFTQNPKLAPVSKTTLSELLSSATHSILSEEATLANPTLQVTLHQSIPSANSVTHATLSKVVTSVSSPKQLTSCYSVVPLNTSIPVQITSCQSVTLPNSNVQVTSTTMIMPDMTASQASSVSSVIPLTQVNTSNSVSPAESFRQMAFPESVILATSTSHENMSNSLISTSTASLSNYVNSPNASLIYVNNTNSLSHSNDMHTSQESKETSNQLKQQSNSQLSSHISNAVSTNHPTSKSETSIASSHVNGVQRDILSEICSKVFADDSLEEFSDLESSVENSHNHTVVVDGQDPSGATGQETAFNHLSNCVVSSGPGDHGTPQLNSLPFNVQITKSVDSLPSMTKTLAKSAIVVSNGNDQYGVTKLVLSSPVTAVATNSAYAVTTSRAVVSTPQVSETVVNVTKETEIPGEFHRRQLVKDNVFKSSPLLNGLLDKGKSPLLGEQLISLNAEAQNGSGENSCVSSPKIGNNSSVVLGRIVLDPKDIISGVPNLVGISNTGSGTIMATNQVIGSVERLQMGEISNTNSLFRESETSVSGTDLSSLSDIAQTVECASKVILRTNIENQCIQQPLSNTAVLQPANLAVSQVIPSSGCQTTTFIVSILNPSQALPTQHLLLRATGNSVARLEEPMELVRLPTVSKTQSCQQNVPSSQISVKRPSTDCTPSTVYPADSKRPRHDTKVSSKVAISYSPKVQSSQEVGPSSIKSSQTAKQNSHSSRTASSGSKSRSSSHYSRNNKELDPVSREKKGQDKQSSCITASKTSVNKATNKKLEYMCEWKGCGRTFPTPSAVLSHNAKCHVPAVQGNFLCQWENCDSLKRKQFSLLTHIQDHHCTDQYLQTQALRRGEISQRGKTTIPPPSLPPRHPGYSPDAAFLAIRRHALQFVQQKDKMEEEESPLTKSIRLTAALVLRNLIIYSELACSYLKYYEPELTLLAMSSKEGAQMLSHCLAELSKSQD</sequence>
<keyword evidence="3" id="KW-0804">Transcription</keyword>
<dbReference type="PROSITE" id="PS50157">
    <property type="entry name" value="ZINC_FINGER_C2H2_2"/>
    <property type="match status" value="1"/>
</dbReference>
<dbReference type="Gene3D" id="3.30.160.60">
    <property type="entry name" value="Classic Zinc Finger"/>
    <property type="match status" value="1"/>
</dbReference>
<dbReference type="SUPFAM" id="SSF46774">
    <property type="entry name" value="ARID-like"/>
    <property type="match status" value="1"/>
</dbReference>
<dbReference type="Gene3D" id="1.25.10.10">
    <property type="entry name" value="Leucine-rich Repeat Variant"/>
    <property type="match status" value="1"/>
</dbReference>
<dbReference type="Gene3D" id="1.10.10.10">
    <property type="entry name" value="Winged helix-like DNA-binding domain superfamily/Winged helix DNA-binding domain"/>
    <property type="match status" value="1"/>
</dbReference>
<dbReference type="InterPro" id="IPR003150">
    <property type="entry name" value="DNA-bd_RFX"/>
</dbReference>
<keyword evidence="2" id="KW-0805">Transcription regulation</keyword>
<feature type="compositionally biased region" description="Basic and acidic residues" evidence="6">
    <location>
        <begin position="891"/>
        <end position="901"/>
    </location>
</feature>
<organism evidence="10 11">
    <name type="scientific">Limulus polyphemus</name>
    <name type="common">Atlantic horseshoe crab</name>
    <dbReference type="NCBI Taxonomy" id="6850"/>
    <lineage>
        <taxon>Eukaryota</taxon>
        <taxon>Metazoa</taxon>
        <taxon>Ecdysozoa</taxon>
        <taxon>Arthropoda</taxon>
        <taxon>Chelicerata</taxon>
        <taxon>Merostomata</taxon>
        <taxon>Xiphosura</taxon>
        <taxon>Limulidae</taxon>
        <taxon>Limulus</taxon>
    </lineage>
</organism>
<dbReference type="SMART" id="SM00501">
    <property type="entry name" value="BRIGHT"/>
    <property type="match status" value="1"/>
</dbReference>
<evidence type="ECO:0000313" key="10">
    <source>
        <dbReference type="Proteomes" id="UP000694941"/>
    </source>
</evidence>
<evidence type="ECO:0000313" key="11">
    <source>
        <dbReference type="RefSeq" id="XP_022238813.1"/>
    </source>
</evidence>
<feature type="compositionally biased region" description="Polar residues" evidence="6">
    <location>
        <begin position="1383"/>
        <end position="1405"/>
    </location>
</feature>
<protein>
    <submittedName>
        <fullName evidence="11">AT-rich interactive domain-containing protein 2-like isoform X1</fullName>
    </submittedName>
</protein>
<dbReference type="Proteomes" id="UP000694941">
    <property type="component" value="Unplaced"/>
</dbReference>
<dbReference type="InterPro" id="IPR001606">
    <property type="entry name" value="ARID_dom"/>
</dbReference>
<keyword evidence="5" id="KW-0862">Zinc</keyword>
<feature type="compositionally biased region" description="Polar residues" evidence="6">
    <location>
        <begin position="603"/>
        <end position="624"/>
    </location>
</feature>
<feature type="compositionally biased region" description="Basic and acidic residues" evidence="6">
    <location>
        <begin position="1427"/>
        <end position="1442"/>
    </location>
</feature>
<feature type="domain" description="C2H2-type" evidence="7">
    <location>
        <begin position="1465"/>
        <end position="1490"/>
    </location>
</feature>
<dbReference type="Pfam" id="PF01388">
    <property type="entry name" value="ARID"/>
    <property type="match status" value="1"/>
</dbReference>
<feature type="compositionally biased region" description="Low complexity" evidence="6">
    <location>
        <begin position="903"/>
        <end position="916"/>
    </location>
</feature>
<dbReference type="Pfam" id="PF02257">
    <property type="entry name" value="RFX_DNA_binding"/>
    <property type="match status" value="1"/>
</dbReference>
<dbReference type="InterPro" id="IPR036431">
    <property type="entry name" value="ARID_dom_sf"/>
</dbReference>
<dbReference type="CDD" id="cd16866">
    <property type="entry name" value="ARID_ARID2"/>
    <property type="match status" value="1"/>
</dbReference>
<dbReference type="SMART" id="SM01014">
    <property type="entry name" value="ARID"/>
    <property type="match status" value="1"/>
</dbReference>
<dbReference type="PROSITE" id="PS51011">
    <property type="entry name" value="ARID"/>
    <property type="match status" value="1"/>
</dbReference>
<accession>A0ABM1S5A8</accession>
<feature type="region of interest" description="Disordered" evidence="6">
    <location>
        <begin position="476"/>
        <end position="508"/>
    </location>
</feature>
<keyword evidence="4" id="KW-0539">Nucleus</keyword>
<evidence type="ECO:0000259" key="8">
    <source>
        <dbReference type="PROSITE" id="PS51011"/>
    </source>
</evidence>